<reference evidence="2 3" key="1">
    <citation type="journal article" date="2019" name="Sci. Data">
        <title>Hybrid genome assembly and annotation of Danionella translucida.</title>
        <authorList>
            <person name="Kadobianskyi M."/>
            <person name="Schulze L."/>
            <person name="Schuelke M."/>
            <person name="Judkewitz B."/>
        </authorList>
    </citation>
    <scope>NUCLEOTIDE SEQUENCE [LARGE SCALE GENOMIC DNA]</scope>
    <source>
        <strain evidence="2 3">Bolton</strain>
    </source>
</reference>
<evidence type="ECO:0000256" key="1">
    <source>
        <dbReference type="SAM" id="MobiDB-lite"/>
    </source>
</evidence>
<accession>A0A553MRV2</accession>
<dbReference type="Proteomes" id="UP000316079">
    <property type="component" value="Unassembled WGS sequence"/>
</dbReference>
<protein>
    <submittedName>
        <fullName evidence="2">Uncharacterized protein</fullName>
    </submittedName>
</protein>
<organism evidence="2 3">
    <name type="scientific">Danionella cerebrum</name>
    <dbReference type="NCBI Taxonomy" id="2873325"/>
    <lineage>
        <taxon>Eukaryota</taxon>
        <taxon>Metazoa</taxon>
        <taxon>Chordata</taxon>
        <taxon>Craniata</taxon>
        <taxon>Vertebrata</taxon>
        <taxon>Euteleostomi</taxon>
        <taxon>Actinopterygii</taxon>
        <taxon>Neopterygii</taxon>
        <taxon>Teleostei</taxon>
        <taxon>Ostariophysi</taxon>
        <taxon>Cypriniformes</taxon>
        <taxon>Danionidae</taxon>
        <taxon>Danioninae</taxon>
        <taxon>Danionella</taxon>
    </lineage>
</organism>
<evidence type="ECO:0000313" key="3">
    <source>
        <dbReference type="Proteomes" id="UP000316079"/>
    </source>
</evidence>
<dbReference type="EMBL" id="SRMA01027303">
    <property type="protein sequence ID" value="TRY55911.1"/>
    <property type="molecule type" value="Genomic_DNA"/>
</dbReference>
<evidence type="ECO:0000313" key="2">
    <source>
        <dbReference type="EMBL" id="TRY55911.1"/>
    </source>
</evidence>
<dbReference type="AlphaFoldDB" id="A0A553MRV2"/>
<name>A0A553MRV2_9TELE</name>
<keyword evidence="3" id="KW-1185">Reference proteome</keyword>
<sequence length="122" mass="13805">MFLDHERNPHTLLYRSTAPPAAHVHALIIKLDLTNYSLMERLSPMEKTWASSLSTRHCSSSRAPMGCKQTEQALPPRFSSISRASSRSGITSTEAIDTRLVLIRPEVKEEINHELHQTPLHH</sequence>
<feature type="region of interest" description="Disordered" evidence="1">
    <location>
        <begin position="60"/>
        <end position="90"/>
    </location>
</feature>
<comment type="caution">
    <text evidence="2">The sequence shown here is derived from an EMBL/GenBank/DDBJ whole genome shotgun (WGS) entry which is preliminary data.</text>
</comment>
<gene>
    <name evidence="2" type="ORF">DNTS_001747</name>
</gene>
<feature type="compositionally biased region" description="Low complexity" evidence="1">
    <location>
        <begin position="79"/>
        <end position="90"/>
    </location>
</feature>
<proteinExistence type="predicted"/>